<dbReference type="Gene3D" id="3.40.50.300">
    <property type="entry name" value="P-loop containing nucleotide triphosphate hydrolases"/>
    <property type="match status" value="1"/>
</dbReference>
<evidence type="ECO:0000256" key="1">
    <source>
        <dbReference type="ARBA" id="ARBA00004141"/>
    </source>
</evidence>
<feature type="compositionally biased region" description="Polar residues" evidence="6">
    <location>
        <begin position="12"/>
        <end position="24"/>
    </location>
</feature>
<proteinExistence type="predicted"/>
<gene>
    <name evidence="7" type="ORF">HPP92_004931</name>
</gene>
<protein>
    <submittedName>
        <fullName evidence="7">Uncharacterized protein</fullName>
    </submittedName>
</protein>
<feature type="region of interest" description="Disordered" evidence="6">
    <location>
        <begin position="1"/>
        <end position="24"/>
    </location>
</feature>
<feature type="region of interest" description="Disordered" evidence="6">
    <location>
        <begin position="67"/>
        <end position="100"/>
    </location>
</feature>
<feature type="compositionally biased region" description="Low complexity" evidence="6">
    <location>
        <begin position="146"/>
        <end position="182"/>
    </location>
</feature>
<dbReference type="AlphaFoldDB" id="A0A835RYG6"/>
<accession>A0A835RYG6</accession>
<evidence type="ECO:0000313" key="8">
    <source>
        <dbReference type="Proteomes" id="UP000639772"/>
    </source>
</evidence>
<keyword evidence="3" id="KW-0812">Transmembrane</keyword>
<sequence length="398" mass="42448">MKWGRVRVEARTSPTSGQLLLNSNPLHRPSFRRLSAHLPQIDSPLPLLTVSETFLLAARLLLPPSSAHLPSSPPPQTSAPPTSPTPSSPAHFPAESSRRVSPGLSLLRDPAFLLLDEPTSGLDSSSALSSSASSIAATNSPTAHLSFSPSTSPPHSSSPRSTPSFYSPAAPSFTTATSTHSPPSSPPPVSPFPPISTPLSSLEVPHLLPIPCSFRYSYSHETPTNRRKDTGHPLPKPEDPLRRTGDQRLGFFAFTLTFPLVHHRDAPIFVTERPVLLREVSAVYASSSASALLGRPSQAFVLIVWSCGPHDQLPGSIRELSGSGLHRRNFADDGGACRVLPILGYFLGGGCQAIGSSCYMSPYRYALDAMLENEATGVRVGAVLQVGPRGRGRECRVS</sequence>
<evidence type="ECO:0000313" key="7">
    <source>
        <dbReference type="EMBL" id="KAG0493937.1"/>
    </source>
</evidence>
<evidence type="ECO:0000256" key="5">
    <source>
        <dbReference type="ARBA" id="ARBA00023136"/>
    </source>
</evidence>
<dbReference type="InterPro" id="IPR027417">
    <property type="entry name" value="P-loop_NTPase"/>
</dbReference>
<feature type="compositionally biased region" description="Pro residues" evidence="6">
    <location>
        <begin position="71"/>
        <end position="87"/>
    </location>
</feature>
<feature type="compositionally biased region" description="Basic and acidic residues" evidence="6">
    <location>
        <begin position="1"/>
        <end position="10"/>
    </location>
</feature>
<evidence type="ECO:0000256" key="2">
    <source>
        <dbReference type="ARBA" id="ARBA00022448"/>
    </source>
</evidence>
<dbReference type="Proteomes" id="UP000639772">
    <property type="component" value="Unassembled WGS sequence"/>
</dbReference>
<feature type="region of interest" description="Disordered" evidence="6">
    <location>
        <begin position="220"/>
        <end position="242"/>
    </location>
</feature>
<dbReference type="PANTHER" id="PTHR48041">
    <property type="entry name" value="ABC TRANSPORTER G FAMILY MEMBER 28"/>
    <property type="match status" value="1"/>
</dbReference>
<feature type="compositionally biased region" description="Pro residues" evidence="6">
    <location>
        <begin position="183"/>
        <end position="192"/>
    </location>
</feature>
<dbReference type="SUPFAM" id="SSF52540">
    <property type="entry name" value="P-loop containing nucleoside triphosphate hydrolases"/>
    <property type="match status" value="1"/>
</dbReference>
<keyword evidence="5" id="KW-0472">Membrane</keyword>
<organism evidence="7 8">
    <name type="scientific">Vanilla planifolia</name>
    <name type="common">Vanilla</name>
    <dbReference type="NCBI Taxonomy" id="51239"/>
    <lineage>
        <taxon>Eukaryota</taxon>
        <taxon>Viridiplantae</taxon>
        <taxon>Streptophyta</taxon>
        <taxon>Embryophyta</taxon>
        <taxon>Tracheophyta</taxon>
        <taxon>Spermatophyta</taxon>
        <taxon>Magnoliopsida</taxon>
        <taxon>Liliopsida</taxon>
        <taxon>Asparagales</taxon>
        <taxon>Orchidaceae</taxon>
        <taxon>Vanilloideae</taxon>
        <taxon>Vanilleae</taxon>
        <taxon>Vanilla</taxon>
    </lineage>
</organism>
<dbReference type="EMBL" id="JADCNM010000002">
    <property type="protein sequence ID" value="KAG0493937.1"/>
    <property type="molecule type" value="Genomic_DNA"/>
</dbReference>
<dbReference type="GO" id="GO:0042626">
    <property type="term" value="F:ATPase-coupled transmembrane transporter activity"/>
    <property type="evidence" value="ECO:0007669"/>
    <property type="project" value="TreeGrafter"/>
</dbReference>
<feature type="region of interest" description="Disordered" evidence="6">
    <location>
        <begin position="140"/>
        <end position="192"/>
    </location>
</feature>
<comment type="subcellular location">
    <subcellularLocation>
        <location evidence="1">Membrane</location>
        <topology evidence="1">Multi-pass membrane protein</topology>
    </subcellularLocation>
</comment>
<name>A0A835RYG6_VANPL</name>
<evidence type="ECO:0000256" key="4">
    <source>
        <dbReference type="ARBA" id="ARBA00022989"/>
    </source>
</evidence>
<comment type="caution">
    <text evidence="7">The sequence shown here is derived from an EMBL/GenBank/DDBJ whole genome shotgun (WGS) entry which is preliminary data.</text>
</comment>
<keyword evidence="2" id="KW-0813">Transport</keyword>
<feature type="compositionally biased region" description="Basic and acidic residues" evidence="6">
    <location>
        <begin position="223"/>
        <end position="242"/>
    </location>
</feature>
<dbReference type="PANTHER" id="PTHR48041:SF27">
    <property type="entry name" value="ABC TRANSPORTER G FAMILY MEMBER 8"/>
    <property type="match status" value="1"/>
</dbReference>
<dbReference type="GO" id="GO:0016020">
    <property type="term" value="C:membrane"/>
    <property type="evidence" value="ECO:0007669"/>
    <property type="project" value="UniProtKB-SubCell"/>
</dbReference>
<evidence type="ECO:0000256" key="3">
    <source>
        <dbReference type="ARBA" id="ARBA00022692"/>
    </source>
</evidence>
<evidence type="ECO:0000256" key="6">
    <source>
        <dbReference type="SAM" id="MobiDB-lite"/>
    </source>
</evidence>
<keyword evidence="4" id="KW-1133">Transmembrane helix</keyword>
<reference evidence="7 8" key="1">
    <citation type="journal article" date="2020" name="Nat. Food">
        <title>A phased Vanilla planifolia genome enables genetic improvement of flavour and production.</title>
        <authorList>
            <person name="Hasing T."/>
            <person name="Tang H."/>
            <person name="Brym M."/>
            <person name="Khazi F."/>
            <person name="Huang T."/>
            <person name="Chambers A.H."/>
        </authorList>
    </citation>
    <scope>NUCLEOTIDE SEQUENCE [LARGE SCALE GENOMIC DNA]</scope>
    <source>
        <tissue evidence="7">Leaf</tissue>
    </source>
</reference>
<dbReference type="InterPro" id="IPR050352">
    <property type="entry name" value="ABCG_transporters"/>
</dbReference>